<evidence type="ECO:0000313" key="3">
    <source>
        <dbReference type="EMBL" id="GAQ85044.1"/>
    </source>
</evidence>
<dbReference type="Proteomes" id="UP000054558">
    <property type="component" value="Unassembled WGS sequence"/>
</dbReference>
<dbReference type="Pfam" id="PF07452">
    <property type="entry name" value="CHRD"/>
    <property type="match status" value="1"/>
</dbReference>
<dbReference type="AlphaFoldDB" id="A0A1Y1I2A9"/>
<accession>A0A1Y1I2A9</accession>
<sequence>MAASQCMIVIAALLAVASVAQADRFDAYLYGSNVISNIATPPTANGDLDGSGTSVVTVTGSQICLTATWTNLATVTRYHIHKEAFGNRGPVVVNWVDESTPNAFPMNTGNSVTTCAINNAINNSTAVTPALIADILANPAGYYVDLHTPETRVINGVTVSFQTFGAIRGQLEPQTGCRQAGLIECGDSRATLSCCNPATQMCVSGGCVNK</sequence>
<feature type="domain" description="CHRD" evidence="2">
    <location>
        <begin position="29"/>
        <end position="150"/>
    </location>
</feature>
<protein>
    <recommendedName>
        <fullName evidence="2">CHRD domain-containing protein</fullName>
    </recommendedName>
</protein>
<organism evidence="3 4">
    <name type="scientific">Klebsormidium nitens</name>
    <name type="common">Green alga</name>
    <name type="synonym">Ulothrix nitens</name>
    <dbReference type="NCBI Taxonomy" id="105231"/>
    <lineage>
        <taxon>Eukaryota</taxon>
        <taxon>Viridiplantae</taxon>
        <taxon>Streptophyta</taxon>
        <taxon>Klebsormidiophyceae</taxon>
        <taxon>Klebsormidiales</taxon>
        <taxon>Klebsormidiaceae</taxon>
        <taxon>Klebsormidium</taxon>
    </lineage>
</organism>
<evidence type="ECO:0000256" key="1">
    <source>
        <dbReference type="SAM" id="SignalP"/>
    </source>
</evidence>
<keyword evidence="1" id="KW-0732">Signal</keyword>
<gene>
    <name evidence="3" type="ORF">KFL_002180180</name>
</gene>
<evidence type="ECO:0000313" key="4">
    <source>
        <dbReference type="Proteomes" id="UP000054558"/>
    </source>
</evidence>
<feature type="chain" id="PRO_5012372439" description="CHRD domain-containing protein" evidence="1">
    <location>
        <begin position="23"/>
        <end position="210"/>
    </location>
</feature>
<name>A0A1Y1I2A9_KLENI</name>
<dbReference type="EMBL" id="DF237167">
    <property type="protein sequence ID" value="GAQ85044.1"/>
    <property type="molecule type" value="Genomic_DNA"/>
</dbReference>
<proteinExistence type="predicted"/>
<reference evidence="3 4" key="1">
    <citation type="journal article" date="2014" name="Nat. Commun.">
        <title>Klebsormidium flaccidum genome reveals primary factors for plant terrestrial adaptation.</title>
        <authorList>
            <person name="Hori K."/>
            <person name="Maruyama F."/>
            <person name="Fujisawa T."/>
            <person name="Togashi T."/>
            <person name="Yamamoto N."/>
            <person name="Seo M."/>
            <person name="Sato S."/>
            <person name="Yamada T."/>
            <person name="Mori H."/>
            <person name="Tajima N."/>
            <person name="Moriyama T."/>
            <person name="Ikeuchi M."/>
            <person name="Watanabe M."/>
            <person name="Wada H."/>
            <person name="Kobayashi K."/>
            <person name="Saito M."/>
            <person name="Masuda T."/>
            <person name="Sasaki-Sekimoto Y."/>
            <person name="Mashiguchi K."/>
            <person name="Awai K."/>
            <person name="Shimojima M."/>
            <person name="Masuda S."/>
            <person name="Iwai M."/>
            <person name="Nobusawa T."/>
            <person name="Narise T."/>
            <person name="Kondo S."/>
            <person name="Saito H."/>
            <person name="Sato R."/>
            <person name="Murakawa M."/>
            <person name="Ihara Y."/>
            <person name="Oshima-Yamada Y."/>
            <person name="Ohtaka K."/>
            <person name="Satoh M."/>
            <person name="Sonobe K."/>
            <person name="Ishii M."/>
            <person name="Ohtani R."/>
            <person name="Kanamori-Sato M."/>
            <person name="Honoki R."/>
            <person name="Miyazaki D."/>
            <person name="Mochizuki H."/>
            <person name="Umetsu J."/>
            <person name="Higashi K."/>
            <person name="Shibata D."/>
            <person name="Kamiya Y."/>
            <person name="Sato N."/>
            <person name="Nakamura Y."/>
            <person name="Tabata S."/>
            <person name="Ida S."/>
            <person name="Kurokawa K."/>
            <person name="Ohta H."/>
        </authorList>
    </citation>
    <scope>NUCLEOTIDE SEQUENCE [LARGE SCALE GENOMIC DNA]</scope>
    <source>
        <strain evidence="3 4">NIES-2285</strain>
    </source>
</reference>
<dbReference type="InterPro" id="IPR010895">
    <property type="entry name" value="CHRD"/>
</dbReference>
<evidence type="ECO:0000259" key="2">
    <source>
        <dbReference type="Pfam" id="PF07452"/>
    </source>
</evidence>
<feature type="signal peptide" evidence="1">
    <location>
        <begin position="1"/>
        <end position="22"/>
    </location>
</feature>
<keyword evidence="4" id="KW-1185">Reference proteome</keyword>
<dbReference type="OrthoDB" id="3554264at2759"/>